<dbReference type="CDD" id="cd11642">
    <property type="entry name" value="SUMT"/>
    <property type="match status" value="1"/>
</dbReference>
<comment type="pathway">
    <text evidence="8">Porphyrin-containing compound metabolism; siroheme biosynthesis; precorrin-2 from uroporphyrinogen III: step 1/1.</text>
</comment>
<evidence type="ECO:0000256" key="9">
    <source>
        <dbReference type="RuleBase" id="RU003960"/>
    </source>
</evidence>
<dbReference type="InterPro" id="IPR003043">
    <property type="entry name" value="Uropor_MeTrfase_CS"/>
</dbReference>
<proteinExistence type="inferred from homology"/>
<dbReference type="GO" id="GO:0032259">
    <property type="term" value="P:methylation"/>
    <property type="evidence" value="ECO:0007669"/>
    <property type="project" value="UniProtKB-KW"/>
</dbReference>
<dbReference type="PANTHER" id="PTHR45790">
    <property type="entry name" value="SIROHEME SYNTHASE-RELATED"/>
    <property type="match status" value="1"/>
</dbReference>
<dbReference type="EMBL" id="JAFFZP010000010">
    <property type="protein sequence ID" value="MBN0987372.1"/>
    <property type="molecule type" value="Genomic_DNA"/>
</dbReference>
<dbReference type="Gene3D" id="3.40.1010.10">
    <property type="entry name" value="Cobalt-precorrin-4 Transmethylase, Domain 1"/>
    <property type="match status" value="1"/>
</dbReference>
<dbReference type="NCBIfam" id="NF004790">
    <property type="entry name" value="PRK06136.1"/>
    <property type="match status" value="1"/>
</dbReference>
<dbReference type="InterPro" id="IPR000878">
    <property type="entry name" value="4pyrrol_Mease"/>
</dbReference>
<dbReference type="PANTHER" id="PTHR45790:SF3">
    <property type="entry name" value="S-ADENOSYL-L-METHIONINE-DEPENDENT UROPORPHYRINOGEN III METHYLTRANSFERASE, CHLOROPLASTIC"/>
    <property type="match status" value="1"/>
</dbReference>
<evidence type="ECO:0000256" key="4">
    <source>
        <dbReference type="ARBA" id="ARBA00022603"/>
    </source>
</evidence>
<evidence type="ECO:0000256" key="1">
    <source>
        <dbReference type="ARBA" id="ARBA00004953"/>
    </source>
</evidence>
<dbReference type="Gene3D" id="3.30.950.10">
    <property type="entry name" value="Methyltransferase, Cobalt-precorrin-4 Transmethylase, Domain 2"/>
    <property type="match status" value="1"/>
</dbReference>
<evidence type="ECO:0000259" key="10">
    <source>
        <dbReference type="Pfam" id="PF00590"/>
    </source>
</evidence>
<gene>
    <name evidence="11" type="primary">cobA</name>
    <name evidence="11" type="ORF">JW498_08375</name>
</gene>
<dbReference type="PROSITE" id="PS00840">
    <property type="entry name" value="SUMT_2"/>
    <property type="match status" value="1"/>
</dbReference>
<evidence type="ECO:0000313" key="12">
    <source>
        <dbReference type="Proteomes" id="UP000760472"/>
    </source>
</evidence>
<dbReference type="InterPro" id="IPR014776">
    <property type="entry name" value="4pyrrole_Mease_sub2"/>
</dbReference>
<name>A0ABS2W779_9GAMM</name>
<evidence type="ECO:0000256" key="2">
    <source>
        <dbReference type="ARBA" id="ARBA00005879"/>
    </source>
</evidence>
<keyword evidence="12" id="KW-1185">Reference proteome</keyword>
<dbReference type="InterPro" id="IPR014777">
    <property type="entry name" value="4pyrrole_Mease_sub1"/>
</dbReference>
<dbReference type="Pfam" id="PF00590">
    <property type="entry name" value="TP_methylase"/>
    <property type="match status" value="1"/>
</dbReference>
<keyword evidence="4 9" id="KW-0489">Methyltransferase</keyword>
<dbReference type="PROSITE" id="PS00839">
    <property type="entry name" value="SUMT_1"/>
    <property type="match status" value="1"/>
</dbReference>
<evidence type="ECO:0000256" key="3">
    <source>
        <dbReference type="ARBA" id="ARBA00012162"/>
    </source>
</evidence>
<comment type="similarity">
    <text evidence="2 9">Belongs to the precorrin methyltransferase family.</text>
</comment>
<dbReference type="Proteomes" id="UP000760472">
    <property type="component" value="Unassembled WGS sequence"/>
</dbReference>
<keyword evidence="5 9" id="KW-0808">Transferase</keyword>
<comment type="caution">
    <text evidence="11">The sequence shown here is derived from an EMBL/GenBank/DDBJ whole genome shotgun (WGS) entry which is preliminary data.</text>
</comment>
<evidence type="ECO:0000256" key="8">
    <source>
        <dbReference type="ARBA" id="ARBA00025705"/>
    </source>
</evidence>
<sequence length="249" mass="26888">MGRVDLIGAGPGEPELLTLKAWRLINEADIIVYDALVSQELLAGITGHPELIYVGKRMGNHSASQAEICSILVQHAIKGKHVVRLKGGDPLVFGRLGEELDALRCENIPYSIVPGITAASGCAASLGFPLTERGLSTRLRLITAQFSQNHEIDWSNLARTDETLVFYMGVSKAAMISSELIKAGLAEDYPVLIVENGTHNEQRAIETPLKQMAATITANQIKAPALIYVGQVVTRVHRQSQSQVGAMIV</sequence>
<keyword evidence="6" id="KW-0949">S-adenosyl-L-methionine</keyword>
<keyword evidence="7" id="KW-0627">Porphyrin biosynthesis</keyword>
<accession>A0ABS2W779</accession>
<dbReference type="NCBIfam" id="TIGR01469">
    <property type="entry name" value="cobA_cysG_Cterm"/>
    <property type="match status" value="1"/>
</dbReference>
<reference evidence="11 12" key="1">
    <citation type="submission" date="2021-02" db="EMBL/GenBank/DDBJ databases">
        <title>A novel species of genus Amphritea isolated from a fishpond in China.</title>
        <authorList>
            <person name="Lu H."/>
        </authorList>
    </citation>
    <scope>NUCLEOTIDE SEQUENCE [LARGE SCALE GENOMIC DNA]</scope>
    <source>
        <strain evidence="11 12">RP18W</strain>
    </source>
</reference>
<evidence type="ECO:0000256" key="7">
    <source>
        <dbReference type="ARBA" id="ARBA00023244"/>
    </source>
</evidence>
<dbReference type="EC" id="2.1.1.107" evidence="3"/>
<protein>
    <recommendedName>
        <fullName evidence="3">uroporphyrinogen-III C-methyltransferase</fullName>
        <ecNumber evidence="3">2.1.1.107</ecNumber>
    </recommendedName>
</protein>
<dbReference type="InterPro" id="IPR035996">
    <property type="entry name" value="4pyrrol_Methylase_sf"/>
</dbReference>
<comment type="pathway">
    <text evidence="1">Cofactor biosynthesis; adenosylcobalamin biosynthesis.</text>
</comment>
<evidence type="ECO:0000313" key="11">
    <source>
        <dbReference type="EMBL" id="MBN0987372.1"/>
    </source>
</evidence>
<organism evidence="11 12">
    <name type="scientific">Amphritea pacifica</name>
    <dbReference type="NCBI Taxonomy" id="2811233"/>
    <lineage>
        <taxon>Bacteria</taxon>
        <taxon>Pseudomonadati</taxon>
        <taxon>Pseudomonadota</taxon>
        <taxon>Gammaproteobacteria</taxon>
        <taxon>Oceanospirillales</taxon>
        <taxon>Oceanospirillaceae</taxon>
        <taxon>Amphritea</taxon>
    </lineage>
</organism>
<feature type="domain" description="Tetrapyrrole methylase" evidence="10">
    <location>
        <begin position="6"/>
        <end position="212"/>
    </location>
</feature>
<evidence type="ECO:0000256" key="5">
    <source>
        <dbReference type="ARBA" id="ARBA00022679"/>
    </source>
</evidence>
<dbReference type="SUPFAM" id="SSF53790">
    <property type="entry name" value="Tetrapyrrole methylase"/>
    <property type="match status" value="1"/>
</dbReference>
<evidence type="ECO:0000256" key="6">
    <source>
        <dbReference type="ARBA" id="ARBA00022691"/>
    </source>
</evidence>
<dbReference type="InterPro" id="IPR006366">
    <property type="entry name" value="CobA/CysG_C"/>
</dbReference>
<dbReference type="GO" id="GO:0004851">
    <property type="term" value="F:uroporphyrin-III C-methyltransferase activity"/>
    <property type="evidence" value="ECO:0007669"/>
    <property type="project" value="UniProtKB-EC"/>
</dbReference>
<dbReference type="InterPro" id="IPR050161">
    <property type="entry name" value="Siro_Cobalamin_biosynth"/>
</dbReference>